<dbReference type="Proteomes" id="UP000563151">
    <property type="component" value="Unassembled WGS sequence"/>
</dbReference>
<name>A0A923J0X2_CLOTT</name>
<keyword evidence="1" id="KW-0805">Transcription regulation</keyword>
<sequence>MKLILDDSKPIYLQVANGIEDDILNGLLKEEEQVMSTNQFSEVYGINPATSRKGINILAEEGILYKKRGIGMFVKSGAKEYIKEKRRKSFFKEFVLKTIKEGEKVDINKEEIIKMIRSYGGDGSE</sequence>
<evidence type="ECO:0000256" key="3">
    <source>
        <dbReference type="ARBA" id="ARBA00023163"/>
    </source>
</evidence>
<dbReference type="GO" id="GO:0003700">
    <property type="term" value="F:DNA-binding transcription factor activity"/>
    <property type="evidence" value="ECO:0007669"/>
    <property type="project" value="InterPro"/>
</dbReference>
<protein>
    <submittedName>
        <fullName evidence="5">GntR family transcriptional regulator</fullName>
    </submittedName>
</protein>
<dbReference type="EMBL" id="JAAZWO010000002">
    <property type="protein sequence ID" value="MBC2396698.1"/>
    <property type="molecule type" value="Genomic_DNA"/>
</dbReference>
<evidence type="ECO:0000256" key="1">
    <source>
        <dbReference type="ARBA" id="ARBA00023015"/>
    </source>
</evidence>
<dbReference type="Pfam" id="PF00392">
    <property type="entry name" value="GntR"/>
    <property type="match status" value="1"/>
</dbReference>
<evidence type="ECO:0000313" key="5">
    <source>
        <dbReference type="EMBL" id="MBC2396698.1"/>
    </source>
</evidence>
<proteinExistence type="predicted"/>
<gene>
    <name evidence="5" type="ORF">HGG79_02735</name>
</gene>
<keyword evidence="6" id="KW-1185">Reference proteome</keyword>
<feature type="domain" description="HTH gntR-type" evidence="4">
    <location>
        <begin position="9"/>
        <end position="77"/>
    </location>
</feature>
<dbReference type="SUPFAM" id="SSF46785">
    <property type="entry name" value="Winged helix' DNA-binding domain"/>
    <property type="match status" value="1"/>
</dbReference>
<reference evidence="5 6" key="1">
    <citation type="submission" date="2020-04" db="EMBL/GenBank/DDBJ databases">
        <title>Genomic insights into acetone-butanol-ethanol (ABE) fermentation by sequencing solventogenic clostridia strains.</title>
        <authorList>
            <person name="Brown S."/>
        </authorList>
    </citation>
    <scope>NUCLEOTIDE SEQUENCE [LARGE SCALE GENOMIC DNA]</scope>
    <source>
        <strain evidence="5 6">DJ011</strain>
    </source>
</reference>
<accession>A0A923J0X2</accession>
<dbReference type="AlphaFoldDB" id="A0A923J0X2"/>
<dbReference type="InterPro" id="IPR000524">
    <property type="entry name" value="Tscrpt_reg_HTH_GntR"/>
</dbReference>
<dbReference type="CDD" id="cd07377">
    <property type="entry name" value="WHTH_GntR"/>
    <property type="match status" value="1"/>
</dbReference>
<organism evidence="5 6">
    <name type="scientific">Clostridium tetanomorphum</name>
    <dbReference type="NCBI Taxonomy" id="1553"/>
    <lineage>
        <taxon>Bacteria</taxon>
        <taxon>Bacillati</taxon>
        <taxon>Bacillota</taxon>
        <taxon>Clostridia</taxon>
        <taxon>Eubacteriales</taxon>
        <taxon>Clostridiaceae</taxon>
        <taxon>Clostridium</taxon>
    </lineage>
</organism>
<dbReference type="PANTHER" id="PTHR38445">
    <property type="entry name" value="HTH-TYPE TRANSCRIPTIONAL REPRESSOR YTRA"/>
    <property type="match status" value="1"/>
</dbReference>
<keyword evidence="3" id="KW-0804">Transcription</keyword>
<dbReference type="GO" id="GO:0003677">
    <property type="term" value="F:DNA binding"/>
    <property type="evidence" value="ECO:0007669"/>
    <property type="project" value="UniProtKB-KW"/>
</dbReference>
<dbReference type="PROSITE" id="PS50949">
    <property type="entry name" value="HTH_GNTR"/>
    <property type="match status" value="1"/>
</dbReference>
<dbReference type="SMART" id="SM00345">
    <property type="entry name" value="HTH_GNTR"/>
    <property type="match status" value="1"/>
</dbReference>
<dbReference type="PANTHER" id="PTHR38445:SF10">
    <property type="entry name" value="GNTR-FAMILY TRANSCRIPTIONAL REGULATOR"/>
    <property type="match status" value="1"/>
</dbReference>
<evidence type="ECO:0000256" key="2">
    <source>
        <dbReference type="ARBA" id="ARBA00023125"/>
    </source>
</evidence>
<evidence type="ECO:0000313" key="6">
    <source>
        <dbReference type="Proteomes" id="UP000563151"/>
    </source>
</evidence>
<dbReference type="InterPro" id="IPR036388">
    <property type="entry name" value="WH-like_DNA-bd_sf"/>
</dbReference>
<dbReference type="InterPro" id="IPR036390">
    <property type="entry name" value="WH_DNA-bd_sf"/>
</dbReference>
<evidence type="ECO:0000259" key="4">
    <source>
        <dbReference type="PROSITE" id="PS50949"/>
    </source>
</evidence>
<keyword evidence="2" id="KW-0238">DNA-binding</keyword>
<comment type="caution">
    <text evidence="5">The sequence shown here is derived from an EMBL/GenBank/DDBJ whole genome shotgun (WGS) entry which is preliminary data.</text>
</comment>
<dbReference type="RefSeq" id="WP_035149109.1">
    <property type="nucleotide sequence ID" value="NZ_JAAZWO010000002.1"/>
</dbReference>
<dbReference type="Gene3D" id="1.10.10.10">
    <property type="entry name" value="Winged helix-like DNA-binding domain superfamily/Winged helix DNA-binding domain"/>
    <property type="match status" value="1"/>
</dbReference>